<organism evidence="1 2">
    <name type="scientific">Ancylostoma caninum</name>
    <name type="common">Dog hookworm</name>
    <dbReference type="NCBI Taxonomy" id="29170"/>
    <lineage>
        <taxon>Eukaryota</taxon>
        <taxon>Metazoa</taxon>
        <taxon>Ecdysozoa</taxon>
        <taxon>Nematoda</taxon>
        <taxon>Chromadorea</taxon>
        <taxon>Rhabditida</taxon>
        <taxon>Rhabditina</taxon>
        <taxon>Rhabditomorpha</taxon>
        <taxon>Strongyloidea</taxon>
        <taxon>Ancylostomatidae</taxon>
        <taxon>Ancylostomatinae</taxon>
        <taxon>Ancylostoma</taxon>
    </lineage>
</organism>
<dbReference type="SUPFAM" id="SSF53335">
    <property type="entry name" value="S-adenosyl-L-methionine-dependent methyltransferases"/>
    <property type="match status" value="1"/>
</dbReference>
<dbReference type="PANTHER" id="PTHR14614:SF132">
    <property type="entry name" value="PROTEIN-LYSINE METHYLTRANSFERASE C42C1.13"/>
    <property type="match status" value="1"/>
</dbReference>
<dbReference type="InterPro" id="IPR019410">
    <property type="entry name" value="Methyltransf_16"/>
</dbReference>
<keyword evidence="2" id="KW-1185">Reference proteome</keyword>
<dbReference type="Gene3D" id="3.40.50.150">
    <property type="entry name" value="Vaccinia Virus protein VP39"/>
    <property type="match status" value="1"/>
</dbReference>
<dbReference type="EMBL" id="JOJR01001746">
    <property type="protein sequence ID" value="RCN29873.1"/>
    <property type="molecule type" value="Genomic_DNA"/>
</dbReference>
<dbReference type="Proteomes" id="UP000252519">
    <property type="component" value="Unassembled WGS sequence"/>
</dbReference>
<reference evidence="1 2" key="1">
    <citation type="submission" date="2014-10" db="EMBL/GenBank/DDBJ databases">
        <title>Draft genome of the hookworm Ancylostoma caninum.</title>
        <authorList>
            <person name="Mitreva M."/>
        </authorList>
    </citation>
    <scope>NUCLEOTIDE SEQUENCE [LARGE SCALE GENOMIC DNA]</scope>
    <source>
        <strain evidence="1 2">Baltimore</strain>
    </source>
</reference>
<feature type="non-terminal residue" evidence="1">
    <location>
        <position position="238"/>
    </location>
</feature>
<dbReference type="AlphaFoldDB" id="A0A368FCM0"/>
<dbReference type="Pfam" id="PF10294">
    <property type="entry name" value="Methyltransf_16"/>
    <property type="match status" value="1"/>
</dbReference>
<accession>A0A368FCM0</accession>
<dbReference type="PANTHER" id="PTHR14614">
    <property type="entry name" value="HEPATOCELLULAR CARCINOMA-ASSOCIATED ANTIGEN"/>
    <property type="match status" value="1"/>
</dbReference>
<proteinExistence type="predicted"/>
<gene>
    <name evidence="1" type="ORF">ANCCAN_24363</name>
</gene>
<evidence type="ECO:0008006" key="3">
    <source>
        <dbReference type="Google" id="ProtNLM"/>
    </source>
</evidence>
<dbReference type="OrthoDB" id="311172at2759"/>
<dbReference type="CDD" id="cd02440">
    <property type="entry name" value="AdoMet_MTases"/>
    <property type="match status" value="1"/>
</dbReference>
<comment type="caution">
    <text evidence="1">The sequence shown here is derived from an EMBL/GenBank/DDBJ whole genome shotgun (WGS) entry which is preliminary data.</text>
</comment>
<protein>
    <recommendedName>
        <fullName evidence="3">Methyltransferase small domain protein</fullName>
    </recommendedName>
</protein>
<evidence type="ECO:0000313" key="1">
    <source>
        <dbReference type="EMBL" id="RCN29873.1"/>
    </source>
</evidence>
<dbReference type="InterPro" id="IPR029063">
    <property type="entry name" value="SAM-dependent_MTases_sf"/>
</dbReference>
<evidence type="ECO:0000313" key="2">
    <source>
        <dbReference type="Proteomes" id="UP000252519"/>
    </source>
</evidence>
<name>A0A368FCM0_ANCCA</name>
<dbReference type="STRING" id="29170.A0A368FCM0"/>
<sequence length="238" mass="26180">MESKEIGANQTHWKGVWPSAQYLGNFLCANEKVFRDSVCLELGSGTGVVGLALGKLGAKRVILTDYPKEEILTLLRENVEKNHLESKCEVRVSSFVIGILAVEAVRGLDWQSAEGIAAVVDSLVELDFLIASDVFYDVCTFHPLVTTIATFFDKFPKLRFYFGYAERDDNWSIEDLLALNNLQACLIHSREDSGSTVQIGVIYRDRMTGSIFCGIEGGATESHLVFVNTAGQTIGNSS</sequence>